<dbReference type="Proteomes" id="UP000030528">
    <property type="component" value="Unassembled WGS sequence"/>
</dbReference>
<proteinExistence type="predicted"/>
<dbReference type="AlphaFoldDB" id="A0A0A5I8C4"/>
<dbReference type="EMBL" id="AVPE01000008">
    <property type="protein sequence ID" value="KGX92082.1"/>
    <property type="molecule type" value="Genomic_DNA"/>
</dbReference>
<keyword evidence="3" id="KW-1185">Reference proteome</keyword>
<dbReference type="RefSeq" id="WP_026799311.1">
    <property type="nucleotide sequence ID" value="NZ_AULI01000002.1"/>
</dbReference>
<gene>
    <name evidence="2" type="ORF">N781_03070</name>
</gene>
<organism evidence="2 3">
    <name type="scientific">Pontibacillus halophilus JSM 076056 = DSM 19796</name>
    <dbReference type="NCBI Taxonomy" id="1385510"/>
    <lineage>
        <taxon>Bacteria</taxon>
        <taxon>Bacillati</taxon>
        <taxon>Bacillota</taxon>
        <taxon>Bacilli</taxon>
        <taxon>Bacillales</taxon>
        <taxon>Bacillaceae</taxon>
        <taxon>Pontibacillus</taxon>
    </lineage>
</organism>
<protein>
    <submittedName>
        <fullName evidence="2">Uncharacterized protein</fullName>
    </submittedName>
</protein>
<feature type="region of interest" description="Disordered" evidence="1">
    <location>
        <begin position="82"/>
        <end position="101"/>
    </location>
</feature>
<evidence type="ECO:0000313" key="3">
    <source>
        <dbReference type="Proteomes" id="UP000030528"/>
    </source>
</evidence>
<reference evidence="2 3" key="1">
    <citation type="submission" date="2013-08" db="EMBL/GenBank/DDBJ databases">
        <authorList>
            <person name="Huang J."/>
            <person name="Wang G."/>
        </authorList>
    </citation>
    <scope>NUCLEOTIDE SEQUENCE [LARGE SCALE GENOMIC DNA]</scope>
    <source>
        <strain evidence="2 3">JSM 076056</strain>
    </source>
</reference>
<sequence length="101" mass="10963">MSDRYNSRRDSNCTIACDIASLARFIEDNFCCADTIGLTFIEQGTASIATGQYVEVRDAVVVVKNLLRENTTSYVPLSKVDSVEKGPGLDTPIPAPSTTEE</sequence>
<name>A0A0A5I8C4_9BACI</name>
<evidence type="ECO:0000256" key="1">
    <source>
        <dbReference type="SAM" id="MobiDB-lite"/>
    </source>
</evidence>
<comment type="caution">
    <text evidence="2">The sequence shown here is derived from an EMBL/GenBank/DDBJ whole genome shotgun (WGS) entry which is preliminary data.</text>
</comment>
<accession>A0A0A5I8C4</accession>
<evidence type="ECO:0000313" key="2">
    <source>
        <dbReference type="EMBL" id="KGX92082.1"/>
    </source>
</evidence>